<accession>Q54YA9</accession>
<dbReference type="PANTHER" id="PTHR12558:SF44">
    <property type="entry name" value="TETRATRICOPEPTIDE REPEAT-CONTAINING PROTEIN"/>
    <property type="match status" value="1"/>
</dbReference>
<feature type="repeat" description="TPR" evidence="2">
    <location>
        <begin position="152"/>
        <end position="185"/>
    </location>
</feature>
<dbReference type="InParanoid" id="Q54YA9"/>
<comment type="caution">
    <text evidence="3">The sequence shown here is derived from an EMBL/GenBank/DDBJ whole genome shotgun (WGS) entry which is preliminary data.</text>
</comment>
<dbReference type="OMA" id="CLANIHE"/>
<feature type="repeat" description="TPR" evidence="2">
    <location>
        <begin position="118"/>
        <end position="151"/>
    </location>
</feature>
<feature type="repeat" description="TPR" evidence="2">
    <location>
        <begin position="186"/>
        <end position="219"/>
    </location>
</feature>
<dbReference type="EMBL" id="AAFI02000023">
    <property type="protein sequence ID" value="EAL68336.1"/>
    <property type="molecule type" value="Genomic_DNA"/>
</dbReference>
<evidence type="ECO:0000313" key="4">
    <source>
        <dbReference type="Proteomes" id="UP000002195"/>
    </source>
</evidence>
<dbReference type="FunCoup" id="Q54YA9">
    <property type="interactions" value="877"/>
</dbReference>
<proteinExistence type="predicted"/>
<dbReference type="Pfam" id="PF13181">
    <property type="entry name" value="TPR_8"/>
    <property type="match status" value="2"/>
</dbReference>
<name>Q54YA9_DICDI</name>
<sequence>MIPNLLKSSKNHLKNISKIRNNFNLTNQRHQIILISSNNNNINNNNIIKSLNSSILFSNQNKNNNNICFNNNNKRYYSIKPTHNENLISKASELINESRFEEAIKLLNTAIEIQPLDANAYALRADTLEFLGRYDEAILDYEKILGFLPQSIPCYSSLASCFYNKGEIDRAIRYFEQILIIDPNYIPANGFLGDIYLKKGDLSKSLEYYKNVLRIQPESVIGLVGLGCLALKQNNKKDATKIFRQVIKLGEGKPISFFQTSVSTSGGSSDNNNSGNYYQNDVKFKGSIDSNPIYIAHVSLAHIYYNELNAVEALKQFNKVIEYNPNNSNALALASTLKQQDGQLGEALETIDKSLELDPSSEFSKSIKADILYDLERFEEAVPLFKELLAGFLQGENPDPEKALPRLSVLHNLILSYAHLSAQFPQIIDFNEISQKIEPITEMEQLSKTPETLFELNASCRHWVKFFQRLSQSVYISGTVQREFSDLMLEFFQSIALAASEIVQINHREMQNQSENPILSKDDEMEKMLFEYYTDLTFSILNNNNNNNNNNNDNNNDN</sequence>
<dbReference type="InterPro" id="IPR011990">
    <property type="entry name" value="TPR-like_helical_dom_sf"/>
</dbReference>
<dbReference type="InterPro" id="IPR019734">
    <property type="entry name" value="TPR_rpt"/>
</dbReference>
<dbReference type="dictyBase" id="DDB_G0278327"/>
<dbReference type="PaxDb" id="44689-DDB0205378"/>
<dbReference type="SMR" id="Q54YA9"/>
<feature type="repeat" description="TPR" evidence="2">
    <location>
        <begin position="328"/>
        <end position="361"/>
    </location>
</feature>
<dbReference type="PANTHER" id="PTHR12558">
    <property type="entry name" value="CELL DIVISION CYCLE 16,23,27"/>
    <property type="match status" value="1"/>
</dbReference>
<dbReference type="GO" id="GO:0051301">
    <property type="term" value="P:cell division"/>
    <property type="evidence" value="ECO:0000318"/>
    <property type="project" value="GO_Central"/>
</dbReference>
<evidence type="ECO:0000256" key="2">
    <source>
        <dbReference type="PROSITE-ProRule" id="PRU00339"/>
    </source>
</evidence>
<evidence type="ECO:0000313" key="3">
    <source>
        <dbReference type="EMBL" id="EAL68336.1"/>
    </source>
</evidence>
<dbReference type="PhylomeDB" id="Q54YA9"/>
<dbReference type="KEGG" id="ddi:DDB_G0278327"/>
<dbReference type="STRING" id="44689.Q54YA9"/>
<keyword evidence="4" id="KW-1185">Reference proteome</keyword>
<protein>
    <submittedName>
        <fullName evidence="3">Uncharacterized protein</fullName>
    </submittedName>
</protein>
<dbReference type="SUPFAM" id="SSF48452">
    <property type="entry name" value="TPR-like"/>
    <property type="match status" value="2"/>
</dbReference>
<feature type="repeat" description="TPR" evidence="2">
    <location>
        <begin position="294"/>
        <end position="327"/>
    </location>
</feature>
<dbReference type="VEuPathDB" id="AmoebaDB:DDB_G0278327"/>
<dbReference type="GeneID" id="8621500"/>
<reference evidence="3 4" key="1">
    <citation type="journal article" date="2005" name="Nature">
        <title>The genome of the social amoeba Dictyostelium discoideum.</title>
        <authorList>
            <consortium name="The Dictyostelium discoideum Sequencing Consortium"/>
            <person name="Eichinger L."/>
            <person name="Pachebat J.A."/>
            <person name="Glockner G."/>
            <person name="Rajandream M.A."/>
            <person name="Sucgang R."/>
            <person name="Berriman M."/>
            <person name="Song J."/>
            <person name="Olsen R."/>
            <person name="Szafranski K."/>
            <person name="Xu Q."/>
            <person name="Tunggal B."/>
            <person name="Kummerfeld S."/>
            <person name="Madera M."/>
            <person name="Konfortov B.A."/>
            <person name="Rivero F."/>
            <person name="Bankier A.T."/>
            <person name="Lehmann R."/>
            <person name="Hamlin N."/>
            <person name="Davies R."/>
            <person name="Gaudet P."/>
            <person name="Fey P."/>
            <person name="Pilcher K."/>
            <person name="Chen G."/>
            <person name="Saunders D."/>
            <person name="Sodergren E."/>
            <person name="Davis P."/>
            <person name="Kerhornou A."/>
            <person name="Nie X."/>
            <person name="Hall N."/>
            <person name="Anjard C."/>
            <person name="Hemphill L."/>
            <person name="Bason N."/>
            <person name="Farbrother P."/>
            <person name="Desany B."/>
            <person name="Just E."/>
            <person name="Morio T."/>
            <person name="Rost R."/>
            <person name="Churcher C."/>
            <person name="Cooper J."/>
            <person name="Haydock S."/>
            <person name="van Driessche N."/>
            <person name="Cronin A."/>
            <person name="Goodhead I."/>
            <person name="Muzny D."/>
            <person name="Mourier T."/>
            <person name="Pain A."/>
            <person name="Lu M."/>
            <person name="Harper D."/>
            <person name="Lindsay R."/>
            <person name="Hauser H."/>
            <person name="James K."/>
            <person name="Quiles M."/>
            <person name="Madan Babu M."/>
            <person name="Saito T."/>
            <person name="Buchrieser C."/>
            <person name="Wardroper A."/>
            <person name="Felder M."/>
            <person name="Thangavelu M."/>
            <person name="Johnson D."/>
            <person name="Knights A."/>
            <person name="Loulseged H."/>
            <person name="Mungall K."/>
            <person name="Oliver K."/>
            <person name="Price C."/>
            <person name="Quail M.A."/>
            <person name="Urushihara H."/>
            <person name="Hernandez J."/>
            <person name="Rabbinowitsch E."/>
            <person name="Steffen D."/>
            <person name="Sanders M."/>
            <person name="Ma J."/>
            <person name="Kohara Y."/>
            <person name="Sharp S."/>
            <person name="Simmonds M."/>
            <person name="Spiegler S."/>
            <person name="Tivey A."/>
            <person name="Sugano S."/>
            <person name="White B."/>
            <person name="Walker D."/>
            <person name="Woodward J."/>
            <person name="Winckler T."/>
            <person name="Tanaka Y."/>
            <person name="Shaulsky G."/>
            <person name="Schleicher M."/>
            <person name="Weinstock G."/>
            <person name="Rosenthal A."/>
            <person name="Cox E.C."/>
            <person name="Chisholm R.L."/>
            <person name="Gibbs R."/>
            <person name="Loomis W.F."/>
            <person name="Platzer M."/>
            <person name="Kay R.R."/>
            <person name="Williams J."/>
            <person name="Dear P.H."/>
            <person name="Noegel A.A."/>
            <person name="Barrell B."/>
            <person name="Kuspa A."/>
        </authorList>
    </citation>
    <scope>NUCLEOTIDE SEQUENCE [LARGE SCALE GENOMIC DNA]</scope>
    <source>
        <strain evidence="3 4">AX4</strain>
    </source>
</reference>
<dbReference type="SMART" id="SM00028">
    <property type="entry name" value="TPR"/>
    <property type="match status" value="7"/>
</dbReference>
<dbReference type="PROSITE" id="PS50005">
    <property type="entry name" value="TPR"/>
    <property type="match status" value="5"/>
</dbReference>
<dbReference type="Proteomes" id="UP000002195">
    <property type="component" value="Unassembled WGS sequence"/>
</dbReference>
<dbReference type="Gene3D" id="1.25.40.10">
    <property type="entry name" value="Tetratricopeptide repeat domain"/>
    <property type="match status" value="2"/>
</dbReference>
<keyword evidence="1 2" id="KW-0802">TPR repeat</keyword>
<dbReference type="Pfam" id="PF13432">
    <property type="entry name" value="TPR_16"/>
    <property type="match status" value="1"/>
</dbReference>
<dbReference type="HOGENOM" id="CLU_488723_0_0_1"/>
<organism evidence="3 4">
    <name type="scientific">Dictyostelium discoideum</name>
    <name type="common">Social amoeba</name>
    <dbReference type="NCBI Taxonomy" id="44689"/>
    <lineage>
        <taxon>Eukaryota</taxon>
        <taxon>Amoebozoa</taxon>
        <taxon>Evosea</taxon>
        <taxon>Eumycetozoa</taxon>
        <taxon>Dictyostelia</taxon>
        <taxon>Dictyosteliales</taxon>
        <taxon>Dictyosteliaceae</taxon>
        <taxon>Dictyostelium</taxon>
    </lineage>
</organism>
<dbReference type="RefSeq" id="XP_642293.1">
    <property type="nucleotide sequence ID" value="XM_637201.1"/>
</dbReference>
<evidence type="ECO:0000256" key="1">
    <source>
        <dbReference type="ARBA" id="ARBA00022803"/>
    </source>
</evidence>
<dbReference type="eggNOG" id="KOG4626">
    <property type="taxonomic scope" value="Eukaryota"/>
</dbReference>
<gene>
    <name evidence="3" type="ORF">DDB_G0278327</name>
</gene>
<dbReference type="AlphaFoldDB" id="Q54YA9"/>